<feature type="chain" id="PRO_5027063334" description="Periplasmic heavy metal sensor" evidence="1">
    <location>
        <begin position="21"/>
        <end position="164"/>
    </location>
</feature>
<comment type="caution">
    <text evidence="2">The sequence shown here is derived from an EMBL/GenBank/DDBJ whole genome shotgun (WGS) entry which is preliminary data.</text>
</comment>
<feature type="signal peptide" evidence="1">
    <location>
        <begin position="1"/>
        <end position="20"/>
    </location>
</feature>
<evidence type="ECO:0000256" key="1">
    <source>
        <dbReference type="SAM" id="SignalP"/>
    </source>
</evidence>
<organism evidence="2 3">
    <name type="scientific">Phaeocystidibacter marisrubri</name>
    <dbReference type="NCBI Taxonomy" id="1577780"/>
    <lineage>
        <taxon>Bacteria</taxon>
        <taxon>Pseudomonadati</taxon>
        <taxon>Bacteroidota</taxon>
        <taxon>Flavobacteriia</taxon>
        <taxon>Flavobacteriales</taxon>
        <taxon>Phaeocystidibacteraceae</taxon>
        <taxon>Phaeocystidibacter</taxon>
    </lineage>
</organism>
<gene>
    <name evidence="2" type="ORF">F8C82_02625</name>
</gene>
<sequence>MKALVKLTLLAFLLPLYGHAQEPDDRGRERIDAMRIAYITEQVDFSTEEAQKFWPLHNEFEAKMEVIRRERHAIMERRMRNPELTNADEEELAEEMLTMFELDQRELNLKKEYHTKYLSVLSPKKVALLYMAQEKFKRELIRRISNRGRPERDYPQRGRGSRPE</sequence>
<keyword evidence="3" id="KW-1185">Reference proteome</keyword>
<keyword evidence="1" id="KW-0732">Signal</keyword>
<evidence type="ECO:0008006" key="4">
    <source>
        <dbReference type="Google" id="ProtNLM"/>
    </source>
</evidence>
<evidence type="ECO:0000313" key="3">
    <source>
        <dbReference type="Proteomes" id="UP000484164"/>
    </source>
</evidence>
<protein>
    <recommendedName>
        <fullName evidence="4">Periplasmic heavy metal sensor</fullName>
    </recommendedName>
</protein>
<reference evidence="2 3" key="1">
    <citation type="submission" date="2019-10" db="EMBL/GenBank/DDBJ databases">
        <title>Genome sequence of Phaeocystidibacter marisrubri JCM30614 (type strain).</title>
        <authorList>
            <person name="Bowman J.P."/>
        </authorList>
    </citation>
    <scope>NUCLEOTIDE SEQUENCE [LARGE SCALE GENOMIC DNA]</scope>
    <source>
        <strain evidence="2 3">JCM 30614</strain>
    </source>
</reference>
<accession>A0A6L3ZIK4</accession>
<name>A0A6L3ZIK4_9FLAO</name>
<dbReference type="RefSeq" id="WP_151691876.1">
    <property type="nucleotide sequence ID" value="NZ_BMGX01000002.1"/>
</dbReference>
<dbReference type="AlphaFoldDB" id="A0A6L3ZIK4"/>
<dbReference type="Proteomes" id="UP000484164">
    <property type="component" value="Unassembled WGS sequence"/>
</dbReference>
<evidence type="ECO:0000313" key="2">
    <source>
        <dbReference type="EMBL" id="KAB2817305.1"/>
    </source>
</evidence>
<proteinExistence type="predicted"/>
<dbReference type="EMBL" id="WBVQ01000001">
    <property type="protein sequence ID" value="KAB2817305.1"/>
    <property type="molecule type" value="Genomic_DNA"/>
</dbReference>
<dbReference type="OrthoDB" id="675330at2"/>